<dbReference type="KEGG" id="agi:FSB73_18390"/>
<evidence type="ECO:0000256" key="4">
    <source>
        <dbReference type="ARBA" id="ARBA00012560"/>
    </source>
</evidence>
<dbReference type="OrthoDB" id="9811841at2"/>
<evidence type="ECO:0000256" key="10">
    <source>
        <dbReference type="ARBA" id="ARBA00031423"/>
    </source>
</evidence>
<accession>A0A5B8VR16</accession>
<evidence type="ECO:0000313" key="12">
    <source>
        <dbReference type="EMBL" id="QEC73342.1"/>
    </source>
</evidence>
<evidence type="ECO:0000313" key="13">
    <source>
        <dbReference type="Proteomes" id="UP000321291"/>
    </source>
</evidence>
<dbReference type="PANTHER" id="PTHR32518:SF3">
    <property type="entry name" value="4-ALPHA-GLUCANOTRANSFERASE"/>
    <property type="match status" value="1"/>
</dbReference>
<evidence type="ECO:0000256" key="3">
    <source>
        <dbReference type="ARBA" id="ARBA00005684"/>
    </source>
</evidence>
<dbReference type="Pfam" id="PF02446">
    <property type="entry name" value="Glyco_hydro_77"/>
    <property type="match status" value="1"/>
</dbReference>
<dbReference type="PANTHER" id="PTHR32518">
    <property type="match status" value="1"/>
</dbReference>
<keyword evidence="6" id="KW-0963">Cytoplasm</keyword>
<name>A0A5B8VR16_9BACT</name>
<dbReference type="EMBL" id="CP042434">
    <property type="protein sequence ID" value="QEC73342.1"/>
    <property type="molecule type" value="Genomic_DNA"/>
</dbReference>
<organism evidence="12 13">
    <name type="scientific">Arachidicoccus ginsenosidivorans</name>
    <dbReference type="NCBI Taxonomy" id="496057"/>
    <lineage>
        <taxon>Bacteria</taxon>
        <taxon>Pseudomonadati</taxon>
        <taxon>Bacteroidota</taxon>
        <taxon>Chitinophagia</taxon>
        <taxon>Chitinophagales</taxon>
        <taxon>Chitinophagaceae</taxon>
        <taxon>Arachidicoccus</taxon>
    </lineage>
</organism>
<dbReference type="GO" id="GO:0005975">
    <property type="term" value="P:carbohydrate metabolic process"/>
    <property type="evidence" value="ECO:0007669"/>
    <property type="project" value="InterPro"/>
</dbReference>
<dbReference type="Gene3D" id="3.20.20.80">
    <property type="entry name" value="Glycosidases"/>
    <property type="match status" value="2"/>
</dbReference>
<dbReference type="GO" id="GO:0004134">
    <property type="term" value="F:4-alpha-glucanotransferase activity"/>
    <property type="evidence" value="ECO:0007669"/>
    <property type="project" value="UniProtKB-EC"/>
</dbReference>
<keyword evidence="9" id="KW-0119">Carbohydrate metabolism</keyword>
<comment type="similarity">
    <text evidence="3">Belongs to the disproportionating enzyme family.</text>
</comment>
<dbReference type="EC" id="2.4.1.25" evidence="4"/>
<dbReference type="InterPro" id="IPR017853">
    <property type="entry name" value="GH"/>
</dbReference>
<evidence type="ECO:0000256" key="1">
    <source>
        <dbReference type="ARBA" id="ARBA00000439"/>
    </source>
</evidence>
<protein>
    <recommendedName>
        <fullName evidence="5">4-alpha-glucanotransferase</fullName>
        <ecNumber evidence="4">2.4.1.25</ecNumber>
    </recommendedName>
    <alternativeName>
        <fullName evidence="10">Amylomaltase</fullName>
    </alternativeName>
    <alternativeName>
        <fullName evidence="11">Disproportionating enzyme</fullName>
    </alternativeName>
</protein>
<evidence type="ECO:0000256" key="6">
    <source>
        <dbReference type="ARBA" id="ARBA00022490"/>
    </source>
</evidence>
<keyword evidence="13" id="KW-1185">Reference proteome</keyword>
<evidence type="ECO:0000256" key="9">
    <source>
        <dbReference type="ARBA" id="ARBA00023277"/>
    </source>
</evidence>
<dbReference type="Proteomes" id="UP000321291">
    <property type="component" value="Chromosome"/>
</dbReference>
<evidence type="ECO:0000256" key="8">
    <source>
        <dbReference type="ARBA" id="ARBA00022679"/>
    </source>
</evidence>
<comment type="catalytic activity">
    <reaction evidence="1">
        <text>Transfers a segment of a (1-&gt;4)-alpha-D-glucan to a new position in an acceptor, which may be glucose or a (1-&gt;4)-alpha-D-glucan.</text>
        <dbReference type="EC" id="2.4.1.25"/>
    </reaction>
</comment>
<evidence type="ECO:0000256" key="11">
    <source>
        <dbReference type="ARBA" id="ARBA00031501"/>
    </source>
</evidence>
<dbReference type="GO" id="GO:0005737">
    <property type="term" value="C:cytoplasm"/>
    <property type="evidence" value="ECO:0007669"/>
    <property type="project" value="UniProtKB-SubCell"/>
</dbReference>
<dbReference type="SUPFAM" id="SSF51445">
    <property type="entry name" value="(Trans)glycosidases"/>
    <property type="match status" value="1"/>
</dbReference>
<evidence type="ECO:0000256" key="7">
    <source>
        <dbReference type="ARBA" id="ARBA00022676"/>
    </source>
</evidence>
<evidence type="ECO:0000256" key="5">
    <source>
        <dbReference type="ARBA" id="ARBA00020295"/>
    </source>
</evidence>
<keyword evidence="7" id="KW-0328">Glycosyltransferase</keyword>
<gene>
    <name evidence="12" type="ORF">FSB73_18390</name>
</gene>
<evidence type="ECO:0000256" key="2">
    <source>
        <dbReference type="ARBA" id="ARBA00004496"/>
    </source>
</evidence>
<comment type="subcellular location">
    <subcellularLocation>
        <location evidence="2">Cytoplasm</location>
    </subcellularLocation>
</comment>
<reference evidence="12 13" key="1">
    <citation type="journal article" date="2017" name="Int. J. Syst. Evol. Microbiol.">
        <title>Arachidicoccus ginsenosidivorans sp. nov., with ginsenoside-converting activity isolated from ginseng cultivating soil.</title>
        <authorList>
            <person name="Siddiqi M.Z."/>
            <person name="Aslam Z."/>
            <person name="Im W.T."/>
        </authorList>
    </citation>
    <scope>NUCLEOTIDE SEQUENCE [LARGE SCALE GENOMIC DNA]</scope>
    <source>
        <strain evidence="12 13">Gsoil 809</strain>
    </source>
</reference>
<dbReference type="AlphaFoldDB" id="A0A5B8VR16"/>
<dbReference type="InterPro" id="IPR003385">
    <property type="entry name" value="Glyco_hydro_77"/>
</dbReference>
<keyword evidence="8" id="KW-0808">Transferase</keyword>
<proteinExistence type="inferred from homology"/>
<sequence length="390" mass="45970">MKTAHYQWWKSRLSHMQQYFDATRIDHILGFFRIWSIPVSAVEGILGYFQPAIPVTENELRAQGVHFSLERLYRPYIHIKELKKVFSESYQKITDEFLNAEEEGFFSFKPDFDTQRKLDNYFRKRPDSTYHKWLRQALLDLHASVVLIQDPNKQGSFHFRFNMQFTSCFKTLHSSLQQSLNALYHDYFFSRQDKLWQKEAMEKLPIIKNASNMLICGEDLGFTPSSVPQVMRDLGLLGLYVQRMPKIMGQMAEDLSKVPYLSVVSPSTHDTSSLRGWWLSLSRQQQQLYYQQVLKQPGDAPIGHDLPGWLNKLIIRQNLDAPAMWSIFLLQDLLNMEDSLHISEVDQEQINHPENPDQYWRYRMPVTLEQLLELRDFNQGLRQLIADTGR</sequence>